<dbReference type="InterPro" id="IPR041583">
    <property type="entry name" value="TetR_C_31"/>
</dbReference>
<dbReference type="InterPro" id="IPR001647">
    <property type="entry name" value="HTH_TetR"/>
</dbReference>
<keyword evidence="1 2" id="KW-0238">DNA-binding</keyword>
<dbReference type="RefSeq" id="WP_003924422.1">
    <property type="nucleotide sequence ID" value="NZ_BCTB01000050.1"/>
</dbReference>
<dbReference type="STRING" id="1797.RMCT_4105"/>
<evidence type="ECO:0000256" key="1">
    <source>
        <dbReference type="ARBA" id="ARBA00023125"/>
    </source>
</evidence>
<accession>A0A124E8Y2</accession>
<dbReference type="GO" id="GO:0003700">
    <property type="term" value="F:DNA-binding transcription factor activity"/>
    <property type="evidence" value="ECO:0007669"/>
    <property type="project" value="TreeGrafter"/>
</dbReference>
<dbReference type="EMBL" id="BCTB01000050">
    <property type="protein sequence ID" value="GAT17136.1"/>
    <property type="molecule type" value="Genomic_DNA"/>
</dbReference>
<dbReference type="SUPFAM" id="SSF46689">
    <property type="entry name" value="Homeodomain-like"/>
    <property type="match status" value="1"/>
</dbReference>
<dbReference type="Pfam" id="PF17940">
    <property type="entry name" value="TetR_C_31"/>
    <property type="match status" value="1"/>
</dbReference>
<evidence type="ECO:0000259" key="3">
    <source>
        <dbReference type="PROSITE" id="PS50977"/>
    </source>
</evidence>
<dbReference type="PANTHER" id="PTHR30055:SF231">
    <property type="entry name" value="TRANSCRIPTIONAL REGULATORY PROTEIN (PROBABLY DEOR-FAMILY)-RELATED"/>
    <property type="match status" value="1"/>
</dbReference>
<dbReference type="Proteomes" id="UP000069654">
    <property type="component" value="Unassembled WGS sequence"/>
</dbReference>
<dbReference type="PROSITE" id="PS50977">
    <property type="entry name" value="HTH_TETR_2"/>
    <property type="match status" value="1"/>
</dbReference>
<dbReference type="AlphaFoldDB" id="A0A124E8Y2"/>
<protein>
    <submittedName>
        <fullName evidence="4">TetR family transcriptional regulator</fullName>
    </submittedName>
</protein>
<dbReference type="OrthoDB" id="7506349at2"/>
<comment type="caution">
    <text evidence="4">The sequence shown here is derived from an EMBL/GenBank/DDBJ whole genome shotgun (WGS) entry which is preliminary data.</text>
</comment>
<dbReference type="InterPro" id="IPR050109">
    <property type="entry name" value="HTH-type_TetR-like_transc_reg"/>
</dbReference>
<evidence type="ECO:0000313" key="5">
    <source>
        <dbReference type="Proteomes" id="UP000069654"/>
    </source>
</evidence>
<reference evidence="5" key="2">
    <citation type="submission" date="2016-02" db="EMBL/GenBank/DDBJ databases">
        <title>Draft genome sequence of five rapidly growing Mycobacterium species.</title>
        <authorList>
            <person name="Katahira K."/>
            <person name="Gotou Y."/>
            <person name="Iida K."/>
            <person name="Ogura Y."/>
            <person name="Hayashi T."/>
        </authorList>
    </citation>
    <scope>NUCLEOTIDE SEQUENCE [LARGE SCALE GENOMIC DNA]</scope>
    <source>
        <strain evidence="5">JCM6362</strain>
    </source>
</reference>
<dbReference type="GO" id="GO:0000976">
    <property type="term" value="F:transcription cis-regulatory region binding"/>
    <property type="evidence" value="ECO:0007669"/>
    <property type="project" value="TreeGrafter"/>
</dbReference>
<proteinExistence type="predicted"/>
<dbReference type="OMA" id="SEHIDGR"/>
<gene>
    <name evidence="4" type="ORF">RMCT_4105</name>
</gene>
<sequence length="192" mass="20379">MVDAGETTDGRRARGQRRRAEIIDATLAVVERDGAAGVTHRAVAAEAGIPASLTAYYFATLDDLLVAALSSVADGYTERIREIIERPGDRLRGLAELIVESAGPGRERALAERELSTLAARRPALQPVARRWRDNVAELASTLTDDPQAIAALVAASDGLCTAILIDNAPADVDFAHGVLRRALGVPAEHQP</sequence>
<reference evidence="4 5" key="1">
    <citation type="journal article" date="2016" name="Genome Announc.">
        <title>Draft Genome Sequences of Five Rapidly Growing Mycobacterium Species, M. thermoresistibile, M. fortuitum subsp. acetamidolyticum, M. canariasense, M. brisbanense, and M. novocastrense.</title>
        <authorList>
            <person name="Katahira K."/>
            <person name="Ogura Y."/>
            <person name="Gotoh Y."/>
            <person name="Hayashi T."/>
        </authorList>
    </citation>
    <scope>NUCLEOTIDE SEQUENCE [LARGE SCALE GENOMIC DNA]</scope>
    <source>
        <strain evidence="4 5">JCM6362</strain>
    </source>
</reference>
<dbReference type="PANTHER" id="PTHR30055">
    <property type="entry name" value="HTH-TYPE TRANSCRIPTIONAL REGULATOR RUTR"/>
    <property type="match status" value="1"/>
</dbReference>
<name>A0A124E8Y2_MYCTH</name>
<dbReference type="Gene3D" id="1.10.357.10">
    <property type="entry name" value="Tetracycline Repressor, domain 2"/>
    <property type="match status" value="1"/>
</dbReference>
<feature type="domain" description="HTH tetR-type" evidence="3">
    <location>
        <begin position="16"/>
        <end position="76"/>
    </location>
</feature>
<dbReference type="InterPro" id="IPR009057">
    <property type="entry name" value="Homeodomain-like_sf"/>
</dbReference>
<organism evidence="4 5">
    <name type="scientific">Mycolicibacterium thermoresistibile</name>
    <name type="common">Mycobacterium thermoresistibile</name>
    <dbReference type="NCBI Taxonomy" id="1797"/>
    <lineage>
        <taxon>Bacteria</taxon>
        <taxon>Bacillati</taxon>
        <taxon>Actinomycetota</taxon>
        <taxon>Actinomycetes</taxon>
        <taxon>Mycobacteriales</taxon>
        <taxon>Mycobacteriaceae</taxon>
        <taxon>Mycolicibacterium</taxon>
    </lineage>
</organism>
<feature type="DNA-binding region" description="H-T-H motif" evidence="2">
    <location>
        <begin position="39"/>
        <end position="58"/>
    </location>
</feature>
<evidence type="ECO:0000256" key="2">
    <source>
        <dbReference type="PROSITE-ProRule" id="PRU00335"/>
    </source>
</evidence>
<evidence type="ECO:0000313" key="4">
    <source>
        <dbReference type="EMBL" id="GAT17136.1"/>
    </source>
</evidence>